<protein>
    <submittedName>
        <fullName evidence="11">CCA-adding enzyme</fullName>
        <ecNumber evidence="11">2.7.7.72</ecNumber>
    </submittedName>
</protein>
<gene>
    <name evidence="11" type="primary">cca</name>
    <name evidence="11" type="ORF">JAN5088_01300</name>
</gene>
<dbReference type="RefSeq" id="WP_055681985.1">
    <property type="nucleotide sequence ID" value="NZ_CXPG01000014.1"/>
</dbReference>
<dbReference type="CDD" id="cd05398">
    <property type="entry name" value="NT_ClassII-CCAase"/>
    <property type="match status" value="1"/>
</dbReference>
<keyword evidence="3" id="KW-0819">tRNA processing</keyword>
<comment type="cofactor">
    <cofactor evidence="1">
        <name>Mg(2+)</name>
        <dbReference type="ChEBI" id="CHEBI:18420"/>
    </cofactor>
</comment>
<evidence type="ECO:0000313" key="11">
    <source>
        <dbReference type="EMBL" id="CTQ32529.1"/>
    </source>
</evidence>
<keyword evidence="4 11" id="KW-0548">Nucleotidyltransferase</keyword>
<evidence type="ECO:0000259" key="9">
    <source>
        <dbReference type="Pfam" id="PF01743"/>
    </source>
</evidence>
<proteinExistence type="inferred from homology"/>
<dbReference type="EMBL" id="CXPG01000014">
    <property type="protein sequence ID" value="CTQ32529.1"/>
    <property type="molecule type" value="Genomic_DNA"/>
</dbReference>
<dbReference type="InterPro" id="IPR002646">
    <property type="entry name" value="PolA_pol_head_dom"/>
</dbReference>
<dbReference type="InterPro" id="IPR032828">
    <property type="entry name" value="PolyA_RNA-bd"/>
</dbReference>
<dbReference type="Proteomes" id="UP000048908">
    <property type="component" value="Unassembled WGS sequence"/>
</dbReference>
<keyword evidence="5" id="KW-0479">Metal-binding</keyword>
<keyword evidence="8" id="KW-0694">RNA-binding</keyword>
<dbReference type="GO" id="GO:0004810">
    <property type="term" value="F:CCA tRNA nucleotidyltransferase activity"/>
    <property type="evidence" value="ECO:0007669"/>
    <property type="project" value="UniProtKB-EC"/>
</dbReference>
<dbReference type="AlphaFoldDB" id="A0A0M6XN67"/>
<organism evidence="11 12">
    <name type="scientific">Jannaschia rubra</name>
    <dbReference type="NCBI Taxonomy" id="282197"/>
    <lineage>
        <taxon>Bacteria</taxon>
        <taxon>Pseudomonadati</taxon>
        <taxon>Pseudomonadota</taxon>
        <taxon>Alphaproteobacteria</taxon>
        <taxon>Rhodobacterales</taxon>
        <taxon>Roseobacteraceae</taxon>
        <taxon>Jannaschia</taxon>
    </lineage>
</organism>
<evidence type="ECO:0000256" key="6">
    <source>
        <dbReference type="ARBA" id="ARBA00022741"/>
    </source>
</evidence>
<dbReference type="InterPro" id="IPR043519">
    <property type="entry name" value="NT_sf"/>
</dbReference>
<keyword evidence="2 8" id="KW-0808">Transferase</keyword>
<dbReference type="GO" id="GO:0008033">
    <property type="term" value="P:tRNA processing"/>
    <property type="evidence" value="ECO:0007669"/>
    <property type="project" value="UniProtKB-KW"/>
</dbReference>
<dbReference type="Gene3D" id="3.30.460.10">
    <property type="entry name" value="Beta Polymerase, domain 2"/>
    <property type="match status" value="1"/>
</dbReference>
<reference evidence="11 12" key="1">
    <citation type="submission" date="2015-07" db="EMBL/GenBank/DDBJ databases">
        <authorList>
            <person name="Noorani M."/>
        </authorList>
    </citation>
    <scope>NUCLEOTIDE SEQUENCE [LARGE SCALE GENOMIC DNA]</scope>
    <source>
        <strain evidence="11 12">CECT 5088</strain>
    </source>
</reference>
<sequence>MRITDDWLTAPHTQAVFAALAAGGARALAVGGCVRDALLGRAVADIDIATDARPDRVVALAQAAGLRTVPTGIDHGTVTVLSGGLPHEVTTFRRDEETDGRRATVAFSDDLTEDAARRDFTMNALYADATGAIIDPLGGLPDLHARHVRFIGDPAARIAEDYLRILRFFRFTAWHGDPALGLDAEGLAACARMQDGLSRLSAERVGQEIRKLLSAPDPAPAMAAMARTGILARVLPGAQAEALPLLINAEDGPPDWRVRLALLGGDVTGLRLSKADARTVHDLATRARDGTAPFALGHLMGAARAQDALAIRAALTQTAPDPAALDTARRGAAMPFPLAAADLMPALSGPALGRGLERARTLWLSRGGNVSPEALIAAARGDAAP</sequence>
<dbReference type="GO" id="GO:0046872">
    <property type="term" value="F:metal ion binding"/>
    <property type="evidence" value="ECO:0007669"/>
    <property type="project" value="UniProtKB-KW"/>
</dbReference>
<keyword evidence="12" id="KW-1185">Reference proteome</keyword>
<dbReference type="PANTHER" id="PTHR46173:SF1">
    <property type="entry name" value="CCA TRNA NUCLEOTIDYLTRANSFERASE 1, MITOCHONDRIAL"/>
    <property type="match status" value="1"/>
</dbReference>
<evidence type="ECO:0000256" key="8">
    <source>
        <dbReference type="RuleBase" id="RU003953"/>
    </source>
</evidence>
<dbReference type="GO" id="GO:0000166">
    <property type="term" value="F:nucleotide binding"/>
    <property type="evidence" value="ECO:0007669"/>
    <property type="project" value="UniProtKB-KW"/>
</dbReference>
<dbReference type="GO" id="GO:0000049">
    <property type="term" value="F:tRNA binding"/>
    <property type="evidence" value="ECO:0007669"/>
    <property type="project" value="TreeGrafter"/>
</dbReference>
<evidence type="ECO:0000256" key="1">
    <source>
        <dbReference type="ARBA" id="ARBA00001946"/>
    </source>
</evidence>
<name>A0A0M6XN67_9RHOB</name>
<keyword evidence="6" id="KW-0547">Nucleotide-binding</keyword>
<dbReference type="PANTHER" id="PTHR46173">
    <property type="entry name" value="CCA TRNA NUCLEOTIDYLTRANSFERASE 1, MITOCHONDRIAL"/>
    <property type="match status" value="1"/>
</dbReference>
<accession>A0A0M6XN67</accession>
<dbReference type="OrthoDB" id="9805698at2"/>
<dbReference type="EC" id="2.7.7.72" evidence="11"/>
<dbReference type="InterPro" id="IPR050264">
    <property type="entry name" value="Bact_CCA-adding_enz_type3_sf"/>
</dbReference>
<evidence type="ECO:0000256" key="5">
    <source>
        <dbReference type="ARBA" id="ARBA00022723"/>
    </source>
</evidence>
<dbReference type="Pfam" id="PF12627">
    <property type="entry name" value="PolyA_pol_RNAbd"/>
    <property type="match status" value="1"/>
</dbReference>
<evidence type="ECO:0000256" key="7">
    <source>
        <dbReference type="ARBA" id="ARBA00022842"/>
    </source>
</evidence>
<dbReference type="Gene3D" id="1.10.3090.10">
    <property type="entry name" value="cca-adding enzyme, domain 2"/>
    <property type="match status" value="1"/>
</dbReference>
<feature type="domain" description="tRNA nucleotidyltransferase/poly(A) polymerase RNA and SrmB- binding" evidence="10">
    <location>
        <begin position="183"/>
        <end position="238"/>
    </location>
</feature>
<dbReference type="STRING" id="282197.SAMN04488517_101463"/>
<comment type="similarity">
    <text evidence="8">Belongs to the tRNA nucleotidyltransferase/poly(A) polymerase family.</text>
</comment>
<keyword evidence="7" id="KW-0460">Magnesium</keyword>
<dbReference type="SUPFAM" id="SSF81301">
    <property type="entry name" value="Nucleotidyltransferase"/>
    <property type="match status" value="1"/>
</dbReference>
<evidence type="ECO:0000256" key="2">
    <source>
        <dbReference type="ARBA" id="ARBA00022679"/>
    </source>
</evidence>
<evidence type="ECO:0000259" key="10">
    <source>
        <dbReference type="Pfam" id="PF12627"/>
    </source>
</evidence>
<evidence type="ECO:0000313" key="12">
    <source>
        <dbReference type="Proteomes" id="UP000048908"/>
    </source>
</evidence>
<dbReference type="SUPFAM" id="SSF81891">
    <property type="entry name" value="Poly A polymerase C-terminal region-like"/>
    <property type="match status" value="1"/>
</dbReference>
<evidence type="ECO:0000256" key="4">
    <source>
        <dbReference type="ARBA" id="ARBA00022695"/>
    </source>
</evidence>
<feature type="domain" description="Poly A polymerase head" evidence="9">
    <location>
        <begin position="30"/>
        <end position="149"/>
    </location>
</feature>
<dbReference type="Pfam" id="PF01743">
    <property type="entry name" value="PolyA_pol"/>
    <property type="match status" value="1"/>
</dbReference>
<evidence type="ECO:0000256" key="3">
    <source>
        <dbReference type="ARBA" id="ARBA00022694"/>
    </source>
</evidence>